<dbReference type="AlphaFoldDB" id="A0AAQ3RG84"/>
<comment type="similarity">
    <text evidence="4">Belongs to the TRAFAC class myosin-kinesin ATPase superfamily. Myosin family.</text>
</comment>
<dbReference type="InterPro" id="IPR027417">
    <property type="entry name" value="P-loop_NTPase"/>
</dbReference>
<feature type="region of interest" description="Disordered" evidence="5">
    <location>
        <begin position="1"/>
        <end position="32"/>
    </location>
</feature>
<accession>A0AAQ3RG84</accession>
<evidence type="ECO:0000256" key="1">
    <source>
        <dbReference type="ARBA" id="ARBA00022741"/>
    </source>
</evidence>
<feature type="domain" description="Myosin motor" evidence="6">
    <location>
        <begin position="1"/>
        <end position="237"/>
    </location>
</feature>
<evidence type="ECO:0000313" key="8">
    <source>
        <dbReference type="Proteomes" id="UP001374535"/>
    </source>
</evidence>
<dbReference type="GO" id="GO:0016459">
    <property type="term" value="C:myosin complex"/>
    <property type="evidence" value="ECO:0007669"/>
    <property type="project" value="UniProtKB-KW"/>
</dbReference>
<feature type="compositionally biased region" description="Basic residues" evidence="5">
    <location>
        <begin position="22"/>
        <end position="32"/>
    </location>
</feature>
<dbReference type="Proteomes" id="UP001374535">
    <property type="component" value="Chromosome 11"/>
</dbReference>
<keyword evidence="1" id="KW-0547">Nucleotide-binding</keyword>
<dbReference type="InterPro" id="IPR001609">
    <property type="entry name" value="Myosin_head_motor_dom-like"/>
</dbReference>
<dbReference type="GO" id="GO:0005737">
    <property type="term" value="C:cytoplasm"/>
    <property type="evidence" value="ECO:0007669"/>
    <property type="project" value="TreeGrafter"/>
</dbReference>
<dbReference type="EMBL" id="CP144690">
    <property type="protein sequence ID" value="WVY90580.1"/>
    <property type="molecule type" value="Genomic_DNA"/>
</dbReference>
<evidence type="ECO:0000256" key="2">
    <source>
        <dbReference type="ARBA" id="ARBA00022840"/>
    </source>
</evidence>
<keyword evidence="4" id="KW-0505">Motor protein</keyword>
<evidence type="ECO:0000313" key="7">
    <source>
        <dbReference type="EMBL" id="WVY90580.1"/>
    </source>
</evidence>
<feature type="compositionally biased region" description="Basic and acidic residues" evidence="5">
    <location>
        <begin position="1"/>
        <end position="21"/>
    </location>
</feature>
<dbReference type="SUPFAM" id="SSF52540">
    <property type="entry name" value="P-loop containing nucleoside triphosphate hydrolases"/>
    <property type="match status" value="1"/>
</dbReference>
<proteinExistence type="inferred from homology"/>
<dbReference type="Gene3D" id="1.20.120.720">
    <property type="entry name" value="Myosin VI head, motor domain, U50 subdomain"/>
    <property type="match status" value="1"/>
</dbReference>
<keyword evidence="2" id="KW-0067">ATP-binding</keyword>
<protein>
    <recommendedName>
        <fullName evidence="6">Myosin motor domain-containing protein</fullName>
    </recommendedName>
</protein>
<dbReference type="GO" id="GO:0016020">
    <property type="term" value="C:membrane"/>
    <property type="evidence" value="ECO:0007669"/>
    <property type="project" value="TreeGrafter"/>
</dbReference>
<gene>
    <name evidence="7" type="ORF">V8G54_036094</name>
</gene>
<dbReference type="GO" id="GO:0051015">
    <property type="term" value="F:actin filament binding"/>
    <property type="evidence" value="ECO:0007669"/>
    <property type="project" value="TreeGrafter"/>
</dbReference>
<evidence type="ECO:0000259" key="6">
    <source>
        <dbReference type="PROSITE" id="PS51456"/>
    </source>
</evidence>
<evidence type="ECO:0000256" key="5">
    <source>
        <dbReference type="SAM" id="MobiDB-lite"/>
    </source>
</evidence>
<dbReference type="Gene3D" id="1.10.10.820">
    <property type="match status" value="1"/>
</dbReference>
<dbReference type="PROSITE" id="PS51456">
    <property type="entry name" value="MYOSIN_MOTOR"/>
    <property type="match status" value="1"/>
</dbReference>
<keyword evidence="8" id="KW-1185">Reference proteome</keyword>
<keyword evidence="3 4" id="KW-0009">Actin-binding</keyword>
<keyword evidence="4" id="KW-0518">Myosin</keyword>
<dbReference type="GO" id="GO:0007015">
    <property type="term" value="P:actin filament organization"/>
    <property type="evidence" value="ECO:0007669"/>
    <property type="project" value="TreeGrafter"/>
</dbReference>
<name>A0AAQ3RG84_VIGMU</name>
<dbReference type="GO" id="GO:0000146">
    <property type="term" value="F:microfilament motor activity"/>
    <property type="evidence" value="ECO:0007669"/>
    <property type="project" value="TreeGrafter"/>
</dbReference>
<organism evidence="7 8">
    <name type="scientific">Vigna mungo</name>
    <name type="common">Black gram</name>
    <name type="synonym">Phaseolus mungo</name>
    <dbReference type="NCBI Taxonomy" id="3915"/>
    <lineage>
        <taxon>Eukaryota</taxon>
        <taxon>Viridiplantae</taxon>
        <taxon>Streptophyta</taxon>
        <taxon>Embryophyta</taxon>
        <taxon>Tracheophyta</taxon>
        <taxon>Spermatophyta</taxon>
        <taxon>Magnoliopsida</taxon>
        <taxon>eudicotyledons</taxon>
        <taxon>Gunneridae</taxon>
        <taxon>Pentapetalae</taxon>
        <taxon>rosids</taxon>
        <taxon>fabids</taxon>
        <taxon>Fabales</taxon>
        <taxon>Fabaceae</taxon>
        <taxon>Papilionoideae</taxon>
        <taxon>50 kb inversion clade</taxon>
        <taxon>NPAAA clade</taxon>
        <taxon>indigoferoid/millettioid clade</taxon>
        <taxon>Phaseoleae</taxon>
        <taxon>Vigna</taxon>
    </lineage>
</organism>
<dbReference type="GO" id="GO:0005524">
    <property type="term" value="F:ATP binding"/>
    <property type="evidence" value="ECO:0007669"/>
    <property type="project" value="UniProtKB-KW"/>
</dbReference>
<reference evidence="7 8" key="1">
    <citation type="journal article" date="2023" name="Life. Sci Alliance">
        <title>Evolutionary insights into 3D genome organization and epigenetic landscape of Vigna mungo.</title>
        <authorList>
            <person name="Junaid A."/>
            <person name="Singh B."/>
            <person name="Bhatia S."/>
        </authorList>
    </citation>
    <scope>NUCLEOTIDE SEQUENCE [LARGE SCALE GENOMIC DNA]</scope>
    <source>
        <strain evidence="7">Urdbean</strain>
    </source>
</reference>
<evidence type="ECO:0000256" key="4">
    <source>
        <dbReference type="PROSITE-ProRule" id="PRU00782"/>
    </source>
</evidence>
<evidence type="ECO:0000256" key="3">
    <source>
        <dbReference type="ARBA" id="ARBA00023203"/>
    </source>
</evidence>
<dbReference type="PANTHER" id="PTHR13140">
    <property type="entry name" value="MYOSIN"/>
    <property type="match status" value="1"/>
</dbReference>
<dbReference type="PANTHER" id="PTHR13140:SF824">
    <property type="entry name" value="MYOSIN HEAVY CHAIN"/>
    <property type="match status" value="1"/>
</dbReference>
<comment type="caution">
    <text evidence="4">Lacks conserved residue(s) required for the propagation of feature annotation.</text>
</comment>
<sequence>MDRQQKGREQVMEKKKSEEIKKRQRMAKKRKKFKEEQKTILTGCCKMFFENLDRDQSAVVKVSGVGGYWRSLVGLAWQQLQWFAGTVINNAKKLHIADDNGSQNFNAILDAEKYKLGHPSHFHYLNQSKIYELDGVSNSEEYLKTRRAMDIVGISHQDQCISCFTICFCGSMDSFTMASALLIVIPSSYYQDAIFRVLAAILHLGNIEFSPGKEHDSSAVKNDKSRFHMQMASDLFM</sequence>